<accession>A0A6A4SP24</accession>
<evidence type="ECO:0000256" key="2">
    <source>
        <dbReference type="SAM" id="MobiDB-lite"/>
    </source>
</evidence>
<gene>
    <name evidence="3" type="ORF">F2P81_011045</name>
</gene>
<dbReference type="InterPro" id="IPR026134">
    <property type="entry name" value="MDFI/MDFIC"/>
</dbReference>
<dbReference type="GO" id="GO:0010468">
    <property type="term" value="P:regulation of gene expression"/>
    <property type="evidence" value="ECO:0007669"/>
    <property type="project" value="UniProtKB-ARBA"/>
</dbReference>
<dbReference type="Pfam" id="PF15316">
    <property type="entry name" value="MDFI"/>
    <property type="match status" value="1"/>
</dbReference>
<reference evidence="3 4" key="1">
    <citation type="submission" date="2019-06" db="EMBL/GenBank/DDBJ databases">
        <title>Draft genomes of female and male turbot (Scophthalmus maximus).</title>
        <authorList>
            <person name="Xu H."/>
            <person name="Xu X.-W."/>
            <person name="Shao C."/>
            <person name="Chen S."/>
        </authorList>
    </citation>
    <scope>NUCLEOTIDE SEQUENCE [LARGE SCALE GENOMIC DNA]</scope>
    <source>
        <strain evidence="3">Ysfricsl-2016a</strain>
        <tissue evidence="3">Blood</tissue>
    </source>
</reference>
<dbReference type="AlphaFoldDB" id="A0A6A4SP24"/>
<name>A0A6A4SP24_SCOMX</name>
<evidence type="ECO:0000313" key="3">
    <source>
        <dbReference type="EMBL" id="KAF0035733.1"/>
    </source>
</evidence>
<proteinExistence type="inferred from homology"/>
<feature type="region of interest" description="Disordered" evidence="2">
    <location>
        <begin position="1"/>
        <end position="43"/>
    </location>
</feature>
<sequence length="223" mass="23885">MFTGLRRPSSDHLDPESSSHGDPGGIIGGGGGGGEEEEEEWAGSSCSVCSDRFWSRSSRFSSDDSYQLDSGEDCAELLLACLYCRFHEVMLLLPETCERALSRCFPSYRHMAAASDGDESAADCCGRTLDCRLSDSCQDAGDLVELAMEISEGSDVLSADLSLVVFTGSDSLIGSIVTLNQSPPSLQSFQVLVFISGLLFSRDCSSTHLGFYGCDDDQGKSVY</sequence>
<dbReference type="EMBL" id="VEVO01000010">
    <property type="protein sequence ID" value="KAF0035733.1"/>
    <property type="molecule type" value="Genomic_DNA"/>
</dbReference>
<comment type="caution">
    <text evidence="3">The sequence shown here is derived from an EMBL/GenBank/DDBJ whole genome shotgun (WGS) entry which is preliminary data.</text>
</comment>
<comment type="similarity">
    <text evidence="1">Belongs to the MDFI family.</text>
</comment>
<evidence type="ECO:0000313" key="4">
    <source>
        <dbReference type="Proteomes" id="UP000438429"/>
    </source>
</evidence>
<feature type="compositionally biased region" description="Gly residues" evidence="2">
    <location>
        <begin position="22"/>
        <end position="33"/>
    </location>
</feature>
<dbReference type="Proteomes" id="UP000438429">
    <property type="component" value="Unassembled WGS sequence"/>
</dbReference>
<feature type="compositionally biased region" description="Basic and acidic residues" evidence="2">
    <location>
        <begin position="8"/>
        <end position="19"/>
    </location>
</feature>
<evidence type="ECO:0000256" key="1">
    <source>
        <dbReference type="ARBA" id="ARBA00025778"/>
    </source>
</evidence>
<organism evidence="3 4">
    <name type="scientific">Scophthalmus maximus</name>
    <name type="common">Turbot</name>
    <name type="synonym">Psetta maxima</name>
    <dbReference type="NCBI Taxonomy" id="52904"/>
    <lineage>
        <taxon>Eukaryota</taxon>
        <taxon>Metazoa</taxon>
        <taxon>Chordata</taxon>
        <taxon>Craniata</taxon>
        <taxon>Vertebrata</taxon>
        <taxon>Euteleostomi</taxon>
        <taxon>Actinopterygii</taxon>
        <taxon>Neopterygii</taxon>
        <taxon>Teleostei</taxon>
        <taxon>Neoteleostei</taxon>
        <taxon>Acanthomorphata</taxon>
        <taxon>Carangaria</taxon>
        <taxon>Pleuronectiformes</taxon>
        <taxon>Pleuronectoidei</taxon>
        <taxon>Scophthalmidae</taxon>
        <taxon>Scophthalmus</taxon>
    </lineage>
</organism>
<protein>
    <submittedName>
        <fullName evidence="3">Uncharacterized protein</fullName>
    </submittedName>
</protein>